<dbReference type="AlphaFoldDB" id="A0A8K0D9X4"/>
<reference evidence="1" key="1">
    <citation type="submission" date="2019-08" db="EMBL/GenBank/DDBJ databases">
        <title>The genome of the North American firefly Photinus pyralis.</title>
        <authorList>
            <consortium name="Photinus pyralis genome working group"/>
            <person name="Fallon T.R."/>
            <person name="Sander Lower S.E."/>
            <person name="Weng J.-K."/>
        </authorList>
    </citation>
    <scope>NUCLEOTIDE SEQUENCE</scope>
    <source>
        <strain evidence="1">TRF0915ILg1</strain>
        <tissue evidence="1">Whole body</tissue>
    </source>
</reference>
<comment type="caution">
    <text evidence="1">The sequence shown here is derived from an EMBL/GenBank/DDBJ whole genome shotgun (WGS) entry which is preliminary data.</text>
</comment>
<organism evidence="1 2">
    <name type="scientific">Ignelater luminosus</name>
    <name type="common">Cucubano</name>
    <name type="synonym">Pyrophorus luminosus</name>
    <dbReference type="NCBI Taxonomy" id="2038154"/>
    <lineage>
        <taxon>Eukaryota</taxon>
        <taxon>Metazoa</taxon>
        <taxon>Ecdysozoa</taxon>
        <taxon>Arthropoda</taxon>
        <taxon>Hexapoda</taxon>
        <taxon>Insecta</taxon>
        <taxon>Pterygota</taxon>
        <taxon>Neoptera</taxon>
        <taxon>Endopterygota</taxon>
        <taxon>Coleoptera</taxon>
        <taxon>Polyphaga</taxon>
        <taxon>Elateriformia</taxon>
        <taxon>Elateroidea</taxon>
        <taxon>Elateridae</taxon>
        <taxon>Agrypninae</taxon>
        <taxon>Pyrophorini</taxon>
        <taxon>Ignelater</taxon>
    </lineage>
</organism>
<dbReference type="Proteomes" id="UP000801492">
    <property type="component" value="Unassembled WGS sequence"/>
</dbReference>
<accession>A0A8K0D9X4</accession>
<protein>
    <submittedName>
        <fullName evidence="1">Uncharacterized protein</fullName>
    </submittedName>
</protein>
<keyword evidence="2" id="KW-1185">Reference proteome</keyword>
<sequence length="116" mass="13927">MFDIRGLWKKTLQALVPECFKEEKLNAELIDRFYKYGVMPDSDNHSWKRFLKCCHDRLHIFSFTNEVNVKKWADTFDYLDYSLALKCADFVEPDPFEKSYLMVKCVHGELSKEFRQ</sequence>
<gene>
    <name evidence="1" type="ORF">ILUMI_03908</name>
</gene>
<dbReference type="CDD" id="cd23992">
    <property type="entry name" value="PBP_GOBP"/>
    <property type="match status" value="1"/>
</dbReference>
<dbReference type="Pfam" id="PF01395">
    <property type="entry name" value="PBP_GOBP"/>
    <property type="match status" value="1"/>
</dbReference>
<name>A0A8K0D9X4_IGNLU</name>
<dbReference type="EMBL" id="VTPC01001348">
    <property type="protein sequence ID" value="KAF2902270.1"/>
    <property type="molecule type" value="Genomic_DNA"/>
</dbReference>
<evidence type="ECO:0000313" key="2">
    <source>
        <dbReference type="Proteomes" id="UP000801492"/>
    </source>
</evidence>
<dbReference type="Gene3D" id="1.10.238.20">
    <property type="entry name" value="Pheromone/general odorant binding protein domain"/>
    <property type="match status" value="1"/>
</dbReference>
<dbReference type="GO" id="GO:0005549">
    <property type="term" value="F:odorant binding"/>
    <property type="evidence" value="ECO:0007669"/>
    <property type="project" value="InterPro"/>
</dbReference>
<proteinExistence type="predicted"/>
<evidence type="ECO:0000313" key="1">
    <source>
        <dbReference type="EMBL" id="KAF2902270.1"/>
    </source>
</evidence>
<dbReference type="SUPFAM" id="SSF47565">
    <property type="entry name" value="Insect pheromone/odorant-binding proteins"/>
    <property type="match status" value="1"/>
</dbReference>
<dbReference type="InterPro" id="IPR036728">
    <property type="entry name" value="PBP_GOBP_sf"/>
</dbReference>
<dbReference type="InterPro" id="IPR006170">
    <property type="entry name" value="PBP/GOBP"/>
</dbReference>